<evidence type="ECO:0000256" key="3">
    <source>
        <dbReference type="ARBA" id="ARBA00022840"/>
    </source>
</evidence>
<dbReference type="PANTHER" id="PTHR45772:SF7">
    <property type="entry name" value="AMINO ACID ABC TRANSPORTER ATP-BINDING PROTEIN"/>
    <property type="match status" value="1"/>
</dbReference>
<dbReference type="InterPro" id="IPR003593">
    <property type="entry name" value="AAA+_ATPase"/>
</dbReference>
<dbReference type="Proteomes" id="UP000321523">
    <property type="component" value="Unassembled WGS sequence"/>
</dbReference>
<dbReference type="InterPro" id="IPR017871">
    <property type="entry name" value="ABC_transporter-like_CS"/>
</dbReference>
<dbReference type="EMBL" id="BJYZ01000018">
    <property type="protein sequence ID" value="GEO39799.1"/>
    <property type="molecule type" value="Genomic_DNA"/>
</dbReference>
<keyword evidence="1" id="KW-0813">Transport</keyword>
<dbReference type="GO" id="GO:1903805">
    <property type="term" value="P:L-valine import across plasma membrane"/>
    <property type="evidence" value="ECO:0007669"/>
    <property type="project" value="TreeGrafter"/>
</dbReference>
<dbReference type="PROSITE" id="PS50893">
    <property type="entry name" value="ABC_TRANSPORTER_2"/>
    <property type="match status" value="1"/>
</dbReference>
<dbReference type="Gene3D" id="3.40.50.300">
    <property type="entry name" value="P-loop containing nucleotide triphosphate hydrolases"/>
    <property type="match status" value="1"/>
</dbReference>
<evidence type="ECO:0000256" key="2">
    <source>
        <dbReference type="ARBA" id="ARBA00022741"/>
    </source>
</evidence>
<reference evidence="5 6" key="1">
    <citation type="submission" date="2019-07" db="EMBL/GenBank/DDBJ databases">
        <title>Whole genome shotgun sequence of Skermanella aerolata NBRC 106429.</title>
        <authorList>
            <person name="Hosoyama A."/>
            <person name="Uohara A."/>
            <person name="Ohji S."/>
            <person name="Ichikawa N."/>
        </authorList>
    </citation>
    <scope>NUCLEOTIDE SEQUENCE [LARGE SCALE GENOMIC DNA]</scope>
    <source>
        <strain evidence="5 6">NBRC 106429</strain>
    </source>
</reference>
<dbReference type="GO" id="GO:1903806">
    <property type="term" value="P:L-isoleucine import across plasma membrane"/>
    <property type="evidence" value="ECO:0007669"/>
    <property type="project" value="TreeGrafter"/>
</dbReference>
<accession>A0A512DTK1</accession>
<name>A0A512DTK1_9PROT</name>
<evidence type="ECO:0000259" key="4">
    <source>
        <dbReference type="PROSITE" id="PS50893"/>
    </source>
</evidence>
<evidence type="ECO:0000313" key="6">
    <source>
        <dbReference type="Proteomes" id="UP000321523"/>
    </source>
</evidence>
<organism evidence="5 6">
    <name type="scientific">Skermanella aerolata</name>
    <dbReference type="NCBI Taxonomy" id="393310"/>
    <lineage>
        <taxon>Bacteria</taxon>
        <taxon>Pseudomonadati</taxon>
        <taxon>Pseudomonadota</taxon>
        <taxon>Alphaproteobacteria</taxon>
        <taxon>Rhodospirillales</taxon>
        <taxon>Azospirillaceae</taxon>
        <taxon>Skermanella</taxon>
    </lineage>
</organism>
<dbReference type="Pfam" id="PF00005">
    <property type="entry name" value="ABC_tran"/>
    <property type="match status" value="1"/>
</dbReference>
<dbReference type="GO" id="GO:0016887">
    <property type="term" value="F:ATP hydrolysis activity"/>
    <property type="evidence" value="ECO:0007669"/>
    <property type="project" value="InterPro"/>
</dbReference>
<dbReference type="GO" id="GO:0005886">
    <property type="term" value="C:plasma membrane"/>
    <property type="evidence" value="ECO:0007669"/>
    <property type="project" value="TreeGrafter"/>
</dbReference>
<dbReference type="InterPro" id="IPR051120">
    <property type="entry name" value="ABC_AA/LPS_Transport"/>
</dbReference>
<protein>
    <submittedName>
        <fullName evidence="5">ABC transporter ATP-binding protein</fullName>
    </submittedName>
</protein>
<keyword evidence="3 5" id="KW-0067">ATP-binding</keyword>
<dbReference type="GO" id="GO:0015188">
    <property type="term" value="F:L-isoleucine transmembrane transporter activity"/>
    <property type="evidence" value="ECO:0007669"/>
    <property type="project" value="TreeGrafter"/>
</dbReference>
<keyword evidence="6" id="KW-1185">Reference proteome</keyword>
<evidence type="ECO:0000313" key="5">
    <source>
        <dbReference type="EMBL" id="GEO39799.1"/>
    </source>
</evidence>
<dbReference type="SMART" id="SM00382">
    <property type="entry name" value="AAA"/>
    <property type="match status" value="1"/>
</dbReference>
<dbReference type="CDD" id="cd03219">
    <property type="entry name" value="ABC_Mj1267_LivG_branched"/>
    <property type="match status" value="1"/>
</dbReference>
<dbReference type="Pfam" id="PF12399">
    <property type="entry name" value="BCA_ABC_TP_C"/>
    <property type="match status" value="1"/>
</dbReference>
<dbReference type="GO" id="GO:0042941">
    <property type="term" value="P:D-alanine transmembrane transport"/>
    <property type="evidence" value="ECO:0007669"/>
    <property type="project" value="TreeGrafter"/>
</dbReference>
<dbReference type="GO" id="GO:0015192">
    <property type="term" value="F:L-phenylalanine transmembrane transporter activity"/>
    <property type="evidence" value="ECO:0007669"/>
    <property type="project" value="TreeGrafter"/>
</dbReference>
<proteinExistence type="predicted"/>
<dbReference type="AlphaFoldDB" id="A0A512DTK1"/>
<dbReference type="PANTHER" id="PTHR45772">
    <property type="entry name" value="CONSERVED COMPONENT OF ABC TRANSPORTER FOR NATURAL AMINO ACIDS-RELATED"/>
    <property type="match status" value="1"/>
</dbReference>
<gene>
    <name evidence="5" type="ORF">SAE02_39470</name>
</gene>
<dbReference type="GO" id="GO:0015808">
    <property type="term" value="P:L-alanine transport"/>
    <property type="evidence" value="ECO:0007669"/>
    <property type="project" value="TreeGrafter"/>
</dbReference>
<dbReference type="InterPro" id="IPR032823">
    <property type="entry name" value="BCA_ABC_TP_C"/>
</dbReference>
<keyword evidence="2" id="KW-0547">Nucleotide-binding</keyword>
<dbReference type="InterPro" id="IPR027417">
    <property type="entry name" value="P-loop_NTPase"/>
</dbReference>
<dbReference type="GO" id="GO:0005304">
    <property type="term" value="F:L-valine transmembrane transporter activity"/>
    <property type="evidence" value="ECO:0007669"/>
    <property type="project" value="TreeGrafter"/>
</dbReference>
<evidence type="ECO:0000256" key="1">
    <source>
        <dbReference type="ARBA" id="ARBA00022448"/>
    </source>
</evidence>
<dbReference type="InterPro" id="IPR003439">
    <property type="entry name" value="ABC_transporter-like_ATP-bd"/>
</dbReference>
<dbReference type="GO" id="GO:0005524">
    <property type="term" value="F:ATP binding"/>
    <property type="evidence" value="ECO:0007669"/>
    <property type="project" value="UniProtKB-KW"/>
</dbReference>
<comment type="caution">
    <text evidence="5">The sequence shown here is derived from an EMBL/GenBank/DDBJ whole genome shotgun (WGS) entry which is preliminary data.</text>
</comment>
<feature type="domain" description="ABC transporter" evidence="4">
    <location>
        <begin position="12"/>
        <end position="245"/>
    </location>
</feature>
<sequence length="254" mass="26398">MMTGPSDKGASLRVVDVAVEFSGLRALDGVSLTLSPGEIVGLIGPNGSGKTTLINAITGQVPLAGGQVVLGDRPLSGLAPRDIALLGLSRSFQIVRLFNNMTVIENVEAGALAHGHGLRKARAKAEALLDEFGLSARADDLGGNLSYGDKRRVEIARALASDPAFLMLDEPAAGMNEAETETLLHKLSALPASRGLGLLIIDHDMGLIMRLCDRLHVLAFGRTIAEGKAADIRKDPAVIQAYLGSEAGIGAAHA</sequence>
<dbReference type="PROSITE" id="PS00211">
    <property type="entry name" value="ABC_TRANSPORTER_1"/>
    <property type="match status" value="1"/>
</dbReference>
<dbReference type="SUPFAM" id="SSF52540">
    <property type="entry name" value="P-loop containing nucleoside triphosphate hydrolases"/>
    <property type="match status" value="1"/>
</dbReference>